<evidence type="ECO:0000313" key="4">
    <source>
        <dbReference type="Proteomes" id="UP001374893"/>
    </source>
</evidence>
<dbReference type="SUPFAM" id="SSF51445">
    <property type="entry name" value="(Trans)glycosidases"/>
    <property type="match status" value="1"/>
</dbReference>
<dbReference type="PROSITE" id="PS50231">
    <property type="entry name" value="RICIN_B_LECTIN"/>
    <property type="match status" value="1"/>
</dbReference>
<dbReference type="InterPro" id="IPR035992">
    <property type="entry name" value="Ricin_B-like_lectins"/>
</dbReference>
<dbReference type="CDD" id="cd00161">
    <property type="entry name" value="beta-trefoil_Ricin-like"/>
    <property type="match status" value="1"/>
</dbReference>
<accession>A0ABN6H832</accession>
<proteinExistence type="inferred from homology"/>
<evidence type="ECO:0000259" key="2">
    <source>
        <dbReference type="SMART" id="SM00458"/>
    </source>
</evidence>
<dbReference type="SUPFAM" id="SSF50370">
    <property type="entry name" value="Ricin B-like lectins"/>
    <property type="match status" value="1"/>
</dbReference>
<dbReference type="Pfam" id="PF14200">
    <property type="entry name" value="RicinB_lectin_2"/>
    <property type="match status" value="2"/>
</dbReference>
<dbReference type="Proteomes" id="UP001374893">
    <property type="component" value="Chromosome"/>
</dbReference>
<dbReference type="InterPro" id="IPR051913">
    <property type="entry name" value="GH2_Domain-Containing"/>
</dbReference>
<dbReference type="PANTHER" id="PTHR42732:SF1">
    <property type="entry name" value="BETA-MANNOSIDASE"/>
    <property type="match status" value="1"/>
</dbReference>
<dbReference type="EMBL" id="AP024702">
    <property type="protein sequence ID" value="BCX49831.1"/>
    <property type="molecule type" value="Genomic_DNA"/>
</dbReference>
<keyword evidence="4" id="KW-1185">Reference proteome</keyword>
<dbReference type="InterPro" id="IPR008979">
    <property type="entry name" value="Galactose-bd-like_sf"/>
</dbReference>
<dbReference type="SMART" id="SM00458">
    <property type="entry name" value="RICIN"/>
    <property type="match status" value="1"/>
</dbReference>
<gene>
    <name evidence="3" type="ORF">HAHE_37390</name>
</gene>
<dbReference type="PANTHER" id="PTHR42732">
    <property type="entry name" value="BETA-GALACTOSIDASE"/>
    <property type="match status" value="1"/>
</dbReference>
<dbReference type="InterPro" id="IPR006104">
    <property type="entry name" value="Glyco_hydro_2_N"/>
</dbReference>
<comment type="similarity">
    <text evidence="1">Belongs to the glycosyl hydrolase 2 family.</text>
</comment>
<dbReference type="Gene3D" id="2.60.120.260">
    <property type="entry name" value="Galactose-binding domain-like"/>
    <property type="match status" value="1"/>
</dbReference>
<reference evidence="3 4" key="1">
    <citation type="submission" date="2021-06" db="EMBL/GenBank/DDBJ databases">
        <title>Complete genome of Haloferula helveola possessing various polysaccharide degrading enzymes.</title>
        <authorList>
            <person name="Takami H."/>
            <person name="Huang C."/>
            <person name="Hamasaki K."/>
        </authorList>
    </citation>
    <scope>NUCLEOTIDE SEQUENCE [LARGE SCALE GENOMIC DNA]</scope>
    <source>
        <strain evidence="3 4">CN-1</strain>
    </source>
</reference>
<protein>
    <submittedName>
        <fullName evidence="3">Beta-galactosidase</fullName>
    </submittedName>
</protein>
<dbReference type="Gene3D" id="2.80.10.50">
    <property type="match status" value="2"/>
</dbReference>
<sequence length="896" mass="99244">MNHAPSAIVGAGTGIRPARAIPTLSHRRGWWIAVAALLMVSCLDALRADPVQRVDLSGEWDFSYKGASAGERVDTEIEVPGGGWYKQGFRTSEADYSRTIHVPDRGAPQVTILKFGAVNYQADLFVDGRFVATSTQAYTPASFDITGHVTPGSDHQIRLHVKGHDALLSSTGRSLVPNGAGSWAKEFLPQGIFRSAELLIYPELYIADAFVRPYVSNTSLCYDVWIRNASDEPRTVALEGSLSSWNGDAWPYPSLPKLPIKLQAKSTTKVTVGPVSWDLGAKSYWWPNVPYQEGYTAKLHDLHLSLSGGASHEKSVRFGFRECRQENNIYTLNGCRVNFRGDSLQGANYDRIDHDGQGNAFDTYPGFLPGPEGWPKAVDNFQRLNYNVVRIHQIPASPYMLDVCDEMGLMIIDETGIRGAGDQQDFIEGRENMVNHVRQLFARDRNHASVVRLSISNEPDWSATDSVDFQEALYAAAMEVDGTRPISIDAAEYDYQPGSKRGGLGHANFSCFRHYGTDNRQWGRYTDEVFSVANRPFGSGEHLWDRDNTAQGFLWFATSTANMRIKGASDIRPYTLLSAWASVIPGTRTRDMRLENPPWNDEELYPLYGEDNLPDPWANPQIRRVQAGFHPMLVADAAYWDTTRLSNTAGDWPAHPPYLSPGSEVARSLSVFNDMFHGGTSVEVSWALRNGSADGELEESGSFTVNVPYGYKTTEQIRFTTPDVPNGTPLYLVLSASKEGVEVFREENQCFVAGAYDLPDGIYKLVNRNSGKALTAQDGLGGNVEQRMSVSDNAQKWRLKNLGGNRYHIMNVASSRYLDVYGDSFKDGANVAVWDATAKPNQEWTIEFVGSGFYTLRAAHSNRCLDVFEASNANGANVVQWTGNGGANQQWAFESQ</sequence>
<feature type="domain" description="Ricin B lectin" evidence="2">
    <location>
        <begin position="760"/>
        <end position="894"/>
    </location>
</feature>
<dbReference type="RefSeq" id="WP_338686615.1">
    <property type="nucleotide sequence ID" value="NZ_AP024702.1"/>
</dbReference>
<dbReference type="SUPFAM" id="SSF49785">
    <property type="entry name" value="Galactose-binding domain-like"/>
    <property type="match status" value="1"/>
</dbReference>
<evidence type="ECO:0000313" key="3">
    <source>
        <dbReference type="EMBL" id="BCX49831.1"/>
    </source>
</evidence>
<dbReference type="InterPro" id="IPR006103">
    <property type="entry name" value="Glyco_hydro_2_cat"/>
</dbReference>
<organism evidence="3 4">
    <name type="scientific">Haloferula helveola</name>
    <dbReference type="NCBI Taxonomy" id="490095"/>
    <lineage>
        <taxon>Bacteria</taxon>
        <taxon>Pseudomonadati</taxon>
        <taxon>Verrucomicrobiota</taxon>
        <taxon>Verrucomicrobiia</taxon>
        <taxon>Verrucomicrobiales</taxon>
        <taxon>Verrucomicrobiaceae</taxon>
        <taxon>Haloferula</taxon>
    </lineage>
</organism>
<name>A0ABN6H832_9BACT</name>
<evidence type="ECO:0000256" key="1">
    <source>
        <dbReference type="ARBA" id="ARBA00007401"/>
    </source>
</evidence>
<dbReference type="InterPro" id="IPR000772">
    <property type="entry name" value="Ricin_B_lectin"/>
</dbReference>
<dbReference type="InterPro" id="IPR017853">
    <property type="entry name" value="GH"/>
</dbReference>
<dbReference type="Pfam" id="PF02837">
    <property type="entry name" value="Glyco_hydro_2_N"/>
    <property type="match status" value="1"/>
</dbReference>
<dbReference type="Pfam" id="PF02836">
    <property type="entry name" value="Glyco_hydro_2_C"/>
    <property type="match status" value="1"/>
</dbReference>
<dbReference type="Gene3D" id="3.20.20.80">
    <property type="entry name" value="Glycosidases"/>
    <property type="match status" value="1"/>
</dbReference>